<keyword evidence="4" id="KW-1185">Reference proteome</keyword>
<keyword evidence="2" id="KW-1133">Transmembrane helix</keyword>
<keyword evidence="2" id="KW-0812">Transmembrane</keyword>
<dbReference type="AlphaFoldDB" id="A0A229UW28"/>
<evidence type="ECO:0000313" key="3">
    <source>
        <dbReference type="EMBL" id="OXM87580.1"/>
    </source>
</evidence>
<evidence type="ECO:0000313" key="4">
    <source>
        <dbReference type="Proteomes" id="UP000215509"/>
    </source>
</evidence>
<protein>
    <recommendedName>
        <fullName evidence="5">SLH domain-containing protein</fullName>
    </recommendedName>
</protein>
<feature type="compositionally biased region" description="Basic and acidic residues" evidence="1">
    <location>
        <begin position="16"/>
        <end position="29"/>
    </location>
</feature>
<comment type="caution">
    <text evidence="3">The sequence shown here is derived from an EMBL/GenBank/DDBJ whole genome shotgun (WGS) entry which is preliminary data.</text>
</comment>
<sequence length="111" mass="12495">MMEASERFAQRCVAKQKGEQRQEGGEEMYRSRKYSSIAILLLTSFMLTAMIPTGVDVSNVRSAEGHGDGRFKPEQLVTRAELVAMAIRLAGFRTWEEPVTTTIGFKNIHSR</sequence>
<evidence type="ECO:0000256" key="2">
    <source>
        <dbReference type="SAM" id="Phobius"/>
    </source>
</evidence>
<dbReference type="Proteomes" id="UP000215509">
    <property type="component" value="Unassembled WGS sequence"/>
</dbReference>
<organism evidence="3 4">
    <name type="scientific">Paenibacillus rigui</name>
    <dbReference type="NCBI Taxonomy" id="554312"/>
    <lineage>
        <taxon>Bacteria</taxon>
        <taxon>Bacillati</taxon>
        <taxon>Bacillota</taxon>
        <taxon>Bacilli</taxon>
        <taxon>Bacillales</taxon>
        <taxon>Paenibacillaceae</taxon>
        <taxon>Paenibacillus</taxon>
    </lineage>
</organism>
<evidence type="ECO:0008006" key="5">
    <source>
        <dbReference type="Google" id="ProtNLM"/>
    </source>
</evidence>
<name>A0A229UW28_9BACL</name>
<proteinExistence type="predicted"/>
<dbReference type="EMBL" id="NMQW01000004">
    <property type="protein sequence ID" value="OXM87580.1"/>
    <property type="molecule type" value="Genomic_DNA"/>
</dbReference>
<accession>A0A229UW28</accession>
<keyword evidence="2" id="KW-0472">Membrane</keyword>
<feature type="transmembrane region" description="Helical" evidence="2">
    <location>
        <begin position="37"/>
        <end position="55"/>
    </location>
</feature>
<evidence type="ECO:0000256" key="1">
    <source>
        <dbReference type="SAM" id="MobiDB-lite"/>
    </source>
</evidence>
<feature type="region of interest" description="Disordered" evidence="1">
    <location>
        <begin position="1"/>
        <end position="29"/>
    </location>
</feature>
<reference evidence="3 4" key="1">
    <citation type="submission" date="2017-07" db="EMBL/GenBank/DDBJ databases">
        <title>Genome sequencing and assembly of Paenibacillus rigui.</title>
        <authorList>
            <person name="Mayilraj S."/>
        </authorList>
    </citation>
    <scope>NUCLEOTIDE SEQUENCE [LARGE SCALE GENOMIC DNA]</scope>
    <source>
        <strain evidence="3 4">JCM 16352</strain>
    </source>
</reference>
<gene>
    <name evidence="3" type="ORF">CF651_04445</name>
</gene>